<organism evidence="5 6">
    <name type="scientific">Acetobacter oryzoeni</name>
    <dbReference type="NCBI Taxonomy" id="2500548"/>
    <lineage>
        <taxon>Bacteria</taxon>
        <taxon>Pseudomonadati</taxon>
        <taxon>Pseudomonadota</taxon>
        <taxon>Alphaproteobacteria</taxon>
        <taxon>Acetobacterales</taxon>
        <taxon>Acetobacteraceae</taxon>
        <taxon>Acetobacter</taxon>
    </lineage>
</organism>
<protein>
    <submittedName>
        <fullName evidence="5">OmpA family protein</fullName>
    </submittedName>
</protein>
<dbReference type="KEGG" id="aoy:EOV40_007445"/>
<evidence type="ECO:0000256" key="2">
    <source>
        <dbReference type="SAM" id="Coils"/>
    </source>
</evidence>
<keyword evidence="1 3" id="KW-0472">Membrane</keyword>
<dbReference type="EMBL" id="CP042808">
    <property type="protein sequence ID" value="QEE85561.1"/>
    <property type="molecule type" value="Genomic_DNA"/>
</dbReference>
<reference evidence="5 6" key="1">
    <citation type="submission" date="2019-08" db="EMBL/GenBank/DDBJ databases">
        <title>Acetobacter oryzioeni sp. nov., isolated from Korean rice wine vinegar.</title>
        <authorList>
            <person name="Baek J.H."/>
            <person name="Kim K.H."/>
            <person name="Jeon C.O."/>
            <person name="Han D.M."/>
        </authorList>
    </citation>
    <scope>NUCLEOTIDE SEQUENCE [LARGE SCALE GENOMIC DNA]</scope>
    <source>
        <strain evidence="5 6">B6</strain>
    </source>
</reference>
<dbReference type="AlphaFoldDB" id="A0A5B9GH31"/>
<dbReference type="PANTHER" id="PTHR30329:SF20">
    <property type="entry name" value="EXPORTED PROTEIN"/>
    <property type="match status" value="1"/>
</dbReference>
<evidence type="ECO:0000313" key="6">
    <source>
        <dbReference type="Proteomes" id="UP000287027"/>
    </source>
</evidence>
<dbReference type="SUPFAM" id="SSF103088">
    <property type="entry name" value="OmpA-like"/>
    <property type="match status" value="1"/>
</dbReference>
<keyword evidence="3" id="KW-0812">Transmembrane</keyword>
<feature type="coiled-coil region" evidence="2">
    <location>
        <begin position="55"/>
        <end position="82"/>
    </location>
</feature>
<accession>A0A5B9GH31</accession>
<sequence length="287" mass="32665">MRGRQRNRESQEVEEETAFVSMTDLTVSFLFIVILLLAYFSSKYNPEKSIPLSIYRQVVVEKDVAEKRVHDLEDEIARLKQPNPLEHYIDQAMMERKQILEKLRDQLNIEFPDLKVTLSEQSDALHFQGDGLFASGSSMLRPERVNIVQSVGVRLQQLLPCYTLGPQSAWHSECNPNFAVIEAVQIEGHTDSDGDDQSNLVLSTNRADETFRVMVTKEPRLTSHLSYQRQPVLSVAGYGKMRPIASNNTAAGKAENRRIDLRLIMYVPARSEEIEHLRTALMDAPHG</sequence>
<evidence type="ECO:0000259" key="4">
    <source>
        <dbReference type="PROSITE" id="PS51123"/>
    </source>
</evidence>
<dbReference type="Pfam" id="PF00691">
    <property type="entry name" value="OmpA"/>
    <property type="match status" value="1"/>
</dbReference>
<name>A0A5B9GH31_9PROT</name>
<keyword evidence="2" id="KW-0175">Coiled coil</keyword>
<dbReference type="GO" id="GO:0016020">
    <property type="term" value="C:membrane"/>
    <property type="evidence" value="ECO:0007669"/>
    <property type="project" value="UniProtKB-UniRule"/>
</dbReference>
<dbReference type="CDD" id="cd07185">
    <property type="entry name" value="OmpA_C-like"/>
    <property type="match status" value="1"/>
</dbReference>
<feature type="domain" description="OmpA-like" evidence="4">
    <location>
        <begin position="120"/>
        <end position="267"/>
    </location>
</feature>
<evidence type="ECO:0000256" key="1">
    <source>
        <dbReference type="PROSITE-ProRule" id="PRU00473"/>
    </source>
</evidence>
<proteinExistence type="predicted"/>
<keyword evidence="6" id="KW-1185">Reference proteome</keyword>
<dbReference type="PROSITE" id="PS51123">
    <property type="entry name" value="OMPA_2"/>
    <property type="match status" value="1"/>
</dbReference>
<dbReference type="InterPro" id="IPR036737">
    <property type="entry name" value="OmpA-like_sf"/>
</dbReference>
<gene>
    <name evidence="5" type="ORF">EOV40_007445</name>
</gene>
<dbReference type="Gene3D" id="3.30.1330.60">
    <property type="entry name" value="OmpA-like domain"/>
    <property type="match status" value="1"/>
</dbReference>
<dbReference type="InterPro" id="IPR050330">
    <property type="entry name" value="Bact_OuterMem_StrucFunc"/>
</dbReference>
<evidence type="ECO:0000256" key="3">
    <source>
        <dbReference type="SAM" id="Phobius"/>
    </source>
</evidence>
<dbReference type="PANTHER" id="PTHR30329">
    <property type="entry name" value="STATOR ELEMENT OF FLAGELLAR MOTOR COMPLEX"/>
    <property type="match status" value="1"/>
</dbReference>
<dbReference type="Proteomes" id="UP000287027">
    <property type="component" value="Chromosome"/>
</dbReference>
<evidence type="ECO:0000313" key="5">
    <source>
        <dbReference type="EMBL" id="QEE85561.1"/>
    </source>
</evidence>
<keyword evidence="3" id="KW-1133">Transmembrane helix</keyword>
<dbReference type="InterPro" id="IPR006665">
    <property type="entry name" value="OmpA-like"/>
</dbReference>
<feature type="transmembrane region" description="Helical" evidence="3">
    <location>
        <begin position="21"/>
        <end position="40"/>
    </location>
</feature>